<dbReference type="AlphaFoldDB" id="A0A7W8EJA0"/>
<evidence type="ECO:0000256" key="1">
    <source>
        <dbReference type="SAM" id="MobiDB-lite"/>
    </source>
</evidence>
<evidence type="ECO:0000313" key="2">
    <source>
        <dbReference type="EMBL" id="MBB5081368.1"/>
    </source>
</evidence>
<keyword evidence="3" id="KW-1185">Reference proteome</keyword>
<gene>
    <name evidence="2" type="ORF">HNR40_006863</name>
</gene>
<accession>A0A7W8EJA0</accession>
<reference evidence="2 3" key="1">
    <citation type="submission" date="2020-08" db="EMBL/GenBank/DDBJ databases">
        <title>Genomic Encyclopedia of Type Strains, Phase IV (KMG-IV): sequencing the most valuable type-strain genomes for metagenomic binning, comparative biology and taxonomic classification.</title>
        <authorList>
            <person name="Goeker M."/>
        </authorList>
    </citation>
    <scope>NUCLEOTIDE SEQUENCE [LARGE SCALE GENOMIC DNA]</scope>
    <source>
        <strain evidence="2 3">DSM 45385</strain>
    </source>
</reference>
<feature type="compositionally biased region" description="Basic and acidic residues" evidence="1">
    <location>
        <begin position="1"/>
        <end position="20"/>
    </location>
</feature>
<comment type="caution">
    <text evidence="2">The sequence shown here is derived from an EMBL/GenBank/DDBJ whole genome shotgun (WGS) entry which is preliminary data.</text>
</comment>
<dbReference type="EMBL" id="JACHIN010000010">
    <property type="protein sequence ID" value="MBB5081368.1"/>
    <property type="molecule type" value="Genomic_DNA"/>
</dbReference>
<sequence>MSTPDQEPRSIEDRWADAEKPGTLIVTSEPEKTIENWMDDEPSADNEK</sequence>
<organism evidence="2 3">
    <name type="scientific">Nonomuraea endophytica</name>
    <dbReference type="NCBI Taxonomy" id="714136"/>
    <lineage>
        <taxon>Bacteria</taxon>
        <taxon>Bacillati</taxon>
        <taxon>Actinomycetota</taxon>
        <taxon>Actinomycetes</taxon>
        <taxon>Streptosporangiales</taxon>
        <taxon>Streptosporangiaceae</taxon>
        <taxon>Nonomuraea</taxon>
    </lineage>
</organism>
<name>A0A7W8EJA0_9ACTN</name>
<dbReference type="Proteomes" id="UP000568380">
    <property type="component" value="Unassembled WGS sequence"/>
</dbReference>
<proteinExistence type="predicted"/>
<evidence type="ECO:0000313" key="3">
    <source>
        <dbReference type="Proteomes" id="UP000568380"/>
    </source>
</evidence>
<protein>
    <submittedName>
        <fullName evidence="2">Uncharacterized protein</fullName>
    </submittedName>
</protein>
<feature type="region of interest" description="Disordered" evidence="1">
    <location>
        <begin position="1"/>
        <end position="22"/>
    </location>
</feature>
<dbReference type="RefSeq" id="WP_184968679.1">
    <property type="nucleotide sequence ID" value="NZ_JACHIN010000010.1"/>
</dbReference>